<evidence type="ECO:0000256" key="4">
    <source>
        <dbReference type="ARBA" id="ARBA00023163"/>
    </source>
</evidence>
<keyword evidence="7" id="KW-1185">Reference proteome</keyword>
<evidence type="ECO:0000256" key="1">
    <source>
        <dbReference type="ARBA" id="ARBA00009437"/>
    </source>
</evidence>
<dbReference type="AlphaFoldDB" id="A0A6L6QL51"/>
<dbReference type="Pfam" id="PF03466">
    <property type="entry name" value="LysR_substrate"/>
    <property type="match status" value="1"/>
</dbReference>
<dbReference type="FunFam" id="1.10.10.10:FF:000001">
    <property type="entry name" value="LysR family transcriptional regulator"/>
    <property type="match status" value="1"/>
</dbReference>
<dbReference type="Proteomes" id="UP000472320">
    <property type="component" value="Unassembled WGS sequence"/>
</dbReference>
<dbReference type="InterPro" id="IPR036388">
    <property type="entry name" value="WH-like_DNA-bd_sf"/>
</dbReference>
<evidence type="ECO:0000256" key="3">
    <source>
        <dbReference type="ARBA" id="ARBA00023125"/>
    </source>
</evidence>
<keyword evidence="4" id="KW-0804">Transcription</keyword>
<dbReference type="Pfam" id="PF00126">
    <property type="entry name" value="HTH_1"/>
    <property type="match status" value="1"/>
</dbReference>
<dbReference type="Gene3D" id="1.10.10.10">
    <property type="entry name" value="Winged helix-like DNA-binding domain superfamily/Winged helix DNA-binding domain"/>
    <property type="match status" value="1"/>
</dbReference>
<dbReference type="GO" id="GO:0006351">
    <property type="term" value="P:DNA-templated transcription"/>
    <property type="evidence" value="ECO:0007669"/>
    <property type="project" value="TreeGrafter"/>
</dbReference>
<dbReference type="SUPFAM" id="SSF46785">
    <property type="entry name" value="Winged helix' DNA-binding domain"/>
    <property type="match status" value="1"/>
</dbReference>
<comment type="similarity">
    <text evidence="1">Belongs to the LysR transcriptional regulatory family.</text>
</comment>
<evidence type="ECO:0000256" key="2">
    <source>
        <dbReference type="ARBA" id="ARBA00023015"/>
    </source>
</evidence>
<dbReference type="GO" id="GO:0043565">
    <property type="term" value="F:sequence-specific DNA binding"/>
    <property type="evidence" value="ECO:0007669"/>
    <property type="project" value="TreeGrafter"/>
</dbReference>
<dbReference type="InterPro" id="IPR036390">
    <property type="entry name" value="WH_DNA-bd_sf"/>
</dbReference>
<gene>
    <name evidence="6" type="ORF">GM658_18770</name>
</gene>
<dbReference type="OrthoDB" id="9786526at2"/>
<dbReference type="CDD" id="cd08422">
    <property type="entry name" value="PBP2_CrgA_like"/>
    <property type="match status" value="1"/>
</dbReference>
<comment type="caution">
    <text evidence="6">The sequence shown here is derived from an EMBL/GenBank/DDBJ whole genome shotgun (WGS) entry which is preliminary data.</text>
</comment>
<organism evidence="6 7">
    <name type="scientific">Massilia eburnea</name>
    <dbReference type="NCBI Taxonomy" id="1776165"/>
    <lineage>
        <taxon>Bacteria</taxon>
        <taxon>Pseudomonadati</taxon>
        <taxon>Pseudomonadota</taxon>
        <taxon>Betaproteobacteria</taxon>
        <taxon>Burkholderiales</taxon>
        <taxon>Oxalobacteraceae</taxon>
        <taxon>Telluria group</taxon>
        <taxon>Massilia</taxon>
    </lineage>
</organism>
<dbReference type="SUPFAM" id="SSF53850">
    <property type="entry name" value="Periplasmic binding protein-like II"/>
    <property type="match status" value="1"/>
</dbReference>
<feature type="domain" description="HTH lysR-type" evidence="5">
    <location>
        <begin position="24"/>
        <end position="74"/>
    </location>
</feature>
<keyword evidence="2" id="KW-0805">Transcription regulation</keyword>
<dbReference type="EMBL" id="WNKX01000015">
    <property type="protein sequence ID" value="MTW12657.1"/>
    <property type="molecule type" value="Genomic_DNA"/>
</dbReference>
<evidence type="ECO:0000313" key="7">
    <source>
        <dbReference type="Proteomes" id="UP000472320"/>
    </source>
</evidence>
<dbReference type="PROSITE" id="PS50931">
    <property type="entry name" value="HTH_LYSR"/>
    <property type="match status" value="1"/>
</dbReference>
<dbReference type="PANTHER" id="PTHR30537:SF5">
    <property type="entry name" value="HTH-TYPE TRANSCRIPTIONAL ACTIVATOR TTDR-RELATED"/>
    <property type="match status" value="1"/>
</dbReference>
<evidence type="ECO:0000259" key="5">
    <source>
        <dbReference type="PROSITE" id="PS50931"/>
    </source>
</evidence>
<dbReference type="Gene3D" id="3.40.190.290">
    <property type="match status" value="1"/>
</dbReference>
<evidence type="ECO:0000313" key="6">
    <source>
        <dbReference type="EMBL" id="MTW12657.1"/>
    </source>
</evidence>
<sequence length="312" mass="33820">MHVITDRLSRNTGESMSELDDYATFVAILETGSLTAAARRTGRSLQTVSRALAELESSLGTQLIQRTTRKLHATPAGAAFLDRIRPALADIEAAREAARNEGDAPQGKLRVAAPTLLGASWLTPVAANFMQRWPGIQVELVLSERLSDLVAEGIDVAIRVGELADSALRARPLAQLRRVFFAAPGWLQQHGTPQNPEQLAALPCVLRTIGRDRRQWPVRVDGALRLIPVTGPFSANDAAAANEAVACGLGLGMAPLWQIRRMLDAGRVQIVLQDNEPPGVPLQAVWPGGGKLARRTRLFIDHLAQEANAQRW</sequence>
<dbReference type="InterPro" id="IPR005119">
    <property type="entry name" value="LysR_subst-bd"/>
</dbReference>
<reference evidence="6 7" key="1">
    <citation type="submission" date="2019-11" db="EMBL/GenBank/DDBJ databases">
        <title>Type strains purchased from KCTC, JCM and DSMZ.</title>
        <authorList>
            <person name="Lu H."/>
        </authorList>
    </citation>
    <scope>NUCLEOTIDE SEQUENCE [LARGE SCALE GENOMIC DNA]</scope>
    <source>
        <strain evidence="6 7">JCM 31587</strain>
    </source>
</reference>
<keyword evidence="3" id="KW-0238">DNA-binding</keyword>
<proteinExistence type="inferred from homology"/>
<name>A0A6L6QL51_9BURK</name>
<dbReference type="InterPro" id="IPR000847">
    <property type="entry name" value="LysR_HTH_N"/>
</dbReference>
<dbReference type="InterPro" id="IPR058163">
    <property type="entry name" value="LysR-type_TF_proteobact-type"/>
</dbReference>
<dbReference type="GO" id="GO:0003700">
    <property type="term" value="F:DNA-binding transcription factor activity"/>
    <property type="evidence" value="ECO:0007669"/>
    <property type="project" value="InterPro"/>
</dbReference>
<protein>
    <submittedName>
        <fullName evidence="6">LysR family transcriptional regulator</fullName>
    </submittedName>
</protein>
<accession>A0A6L6QL51</accession>
<dbReference type="PANTHER" id="PTHR30537">
    <property type="entry name" value="HTH-TYPE TRANSCRIPTIONAL REGULATOR"/>
    <property type="match status" value="1"/>
</dbReference>